<dbReference type="Proteomes" id="UP001430356">
    <property type="component" value="Unassembled WGS sequence"/>
</dbReference>
<evidence type="ECO:0000313" key="2">
    <source>
        <dbReference type="Proteomes" id="UP001430356"/>
    </source>
</evidence>
<protein>
    <recommendedName>
        <fullName evidence="3">Actin-like protein</fullName>
    </recommendedName>
</protein>
<proteinExistence type="predicted"/>
<dbReference type="EMBL" id="JAECZO010000012">
    <property type="protein sequence ID" value="KAK7201138.1"/>
    <property type="molecule type" value="Genomic_DNA"/>
</dbReference>
<reference evidence="1 2" key="1">
    <citation type="journal article" date="2021" name="MBio">
        <title>A New Model Trypanosomatid, Novymonas esmeraldas: Genomic Perception of Its 'Candidatus Pandoraea novymonadis' Endosymbiont.</title>
        <authorList>
            <person name="Zakharova A."/>
            <person name="Saura A."/>
            <person name="Butenko A."/>
            <person name="Podesvova L."/>
            <person name="Warmusova S."/>
            <person name="Kostygov A.Y."/>
            <person name="Nenarokova A."/>
            <person name="Lukes J."/>
            <person name="Opperdoes F.R."/>
            <person name="Yurchenko V."/>
        </authorList>
    </citation>
    <scope>NUCLEOTIDE SEQUENCE [LARGE SCALE GENOMIC DNA]</scope>
    <source>
        <strain evidence="1 2">E262AT.01</strain>
    </source>
</reference>
<evidence type="ECO:0008006" key="3">
    <source>
        <dbReference type="Google" id="ProtNLM"/>
    </source>
</evidence>
<evidence type="ECO:0000313" key="1">
    <source>
        <dbReference type="EMBL" id="KAK7201138.1"/>
    </source>
</evidence>
<dbReference type="AlphaFoldDB" id="A0AAW0F7V2"/>
<name>A0AAW0F7V2_9TRYP</name>
<organism evidence="1 2">
    <name type="scientific">Novymonas esmeraldas</name>
    <dbReference type="NCBI Taxonomy" id="1808958"/>
    <lineage>
        <taxon>Eukaryota</taxon>
        <taxon>Discoba</taxon>
        <taxon>Euglenozoa</taxon>
        <taxon>Kinetoplastea</taxon>
        <taxon>Metakinetoplastina</taxon>
        <taxon>Trypanosomatida</taxon>
        <taxon>Trypanosomatidae</taxon>
        <taxon>Novymonas</taxon>
    </lineage>
</organism>
<sequence>MSAGEPVCFIDAGHTVVTITVLAAADTQQWQIDVPRDAAHAMADTVGLLAGGARSAALDRLLFSAAKTARLATMAGVVLLSRSWVQPLLYTYMTRWLRAALPESTAVSVLPRACYATRCAGVRSALVVQCDDGVLRSVPVLDGVVADELDVVWGDVQRLTSPTSPCLRDWFCRAGAGVCALLRQPAQEALSPPPPPPRTPDKTSPTSAALDLLCAADLLSAVEEQVAACRKRELRACLATIVLCGTAAATPSVRSCVAVLLSEQLPSSVLTWV</sequence>
<accession>A0AAW0F7V2</accession>
<keyword evidence="2" id="KW-1185">Reference proteome</keyword>
<gene>
    <name evidence="1" type="ORF">NESM_000174700</name>
</gene>
<comment type="caution">
    <text evidence="1">The sequence shown here is derived from an EMBL/GenBank/DDBJ whole genome shotgun (WGS) entry which is preliminary data.</text>
</comment>